<dbReference type="EMBL" id="PKPP01009515">
    <property type="protein sequence ID" value="PWA48071.1"/>
    <property type="molecule type" value="Genomic_DNA"/>
</dbReference>
<dbReference type="AlphaFoldDB" id="A0A2U1PWZ1"/>
<name>A0A2U1PWZ1_ARTAN</name>
<proteinExistence type="predicted"/>
<evidence type="ECO:0000313" key="3">
    <source>
        <dbReference type="Proteomes" id="UP000245207"/>
    </source>
</evidence>
<gene>
    <name evidence="2" type="ORF">CTI12_AA094130</name>
    <name evidence="1" type="ORF">CTI12_AA491940</name>
</gene>
<dbReference type="Proteomes" id="UP000245207">
    <property type="component" value="Unassembled WGS sequence"/>
</dbReference>
<evidence type="ECO:0000313" key="1">
    <source>
        <dbReference type="EMBL" id="PWA48071.1"/>
    </source>
</evidence>
<protein>
    <submittedName>
        <fullName evidence="2">Zinc finger, CCHC-type</fullName>
    </submittedName>
</protein>
<accession>A0A2U1PWZ1</accession>
<dbReference type="OrthoDB" id="1920930at2759"/>
<evidence type="ECO:0000313" key="2">
    <source>
        <dbReference type="EMBL" id="PWA90227.1"/>
    </source>
</evidence>
<keyword evidence="3" id="KW-1185">Reference proteome</keyword>
<comment type="caution">
    <text evidence="2">The sequence shown here is derived from an EMBL/GenBank/DDBJ whole genome shotgun (WGS) entry which is preliminary data.</text>
</comment>
<dbReference type="EMBL" id="PKPP01000644">
    <property type="protein sequence ID" value="PWA90227.1"/>
    <property type="molecule type" value="Genomic_DNA"/>
</dbReference>
<organism evidence="2 3">
    <name type="scientific">Artemisia annua</name>
    <name type="common">Sweet wormwood</name>
    <dbReference type="NCBI Taxonomy" id="35608"/>
    <lineage>
        <taxon>Eukaryota</taxon>
        <taxon>Viridiplantae</taxon>
        <taxon>Streptophyta</taxon>
        <taxon>Embryophyta</taxon>
        <taxon>Tracheophyta</taxon>
        <taxon>Spermatophyta</taxon>
        <taxon>Magnoliopsida</taxon>
        <taxon>eudicotyledons</taxon>
        <taxon>Gunneridae</taxon>
        <taxon>Pentapetalae</taxon>
        <taxon>asterids</taxon>
        <taxon>campanulids</taxon>
        <taxon>Asterales</taxon>
        <taxon>Asteraceae</taxon>
        <taxon>Asteroideae</taxon>
        <taxon>Anthemideae</taxon>
        <taxon>Artemisiinae</taxon>
        <taxon>Artemisia</taxon>
    </lineage>
</organism>
<reference evidence="2 3" key="1">
    <citation type="journal article" date="2018" name="Mol. Plant">
        <title>The genome of Artemisia annua provides insight into the evolution of Asteraceae family and artemisinin biosynthesis.</title>
        <authorList>
            <person name="Shen Q."/>
            <person name="Zhang L."/>
            <person name="Liao Z."/>
            <person name="Wang S."/>
            <person name="Yan T."/>
            <person name="Shi P."/>
            <person name="Liu M."/>
            <person name="Fu X."/>
            <person name="Pan Q."/>
            <person name="Wang Y."/>
            <person name="Lv Z."/>
            <person name="Lu X."/>
            <person name="Zhang F."/>
            <person name="Jiang W."/>
            <person name="Ma Y."/>
            <person name="Chen M."/>
            <person name="Hao X."/>
            <person name="Li L."/>
            <person name="Tang Y."/>
            <person name="Lv G."/>
            <person name="Zhou Y."/>
            <person name="Sun X."/>
            <person name="Brodelius P.E."/>
            <person name="Rose J.K.C."/>
            <person name="Tang K."/>
        </authorList>
    </citation>
    <scope>NUCLEOTIDE SEQUENCE [LARGE SCALE GENOMIC DNA]</scope>
    <source>
        <strain evidence="3">cv. Huhao1</strain>
        <tissue evidence="2">Leaf</tissue>
    </source>
</reference>
<sequence length="169" mass="19814">MRQNMQHDTSRFFSSVMALLVQHLNNSNFRLILEKEKIFGPNFLGWYCNLRIILKAECKLVYLEKSIPPGPAPTPVVAVEIAAEYIRWLDTYMTPYLQKNLEDFNAYEIPDELKTIFSQHAEQELLETVKAFHICKQEEWQSVSSYVLKMKGYLDKLQHLVTPCQKNLE</sequence>